<evidence type="ECO:0000256" key="1">
    <source>
        <dbReference type="SAM" id="MobiDB-lite"/>
    </source>
</evidence>
<accession>A0A518DSP8</accession>
<feature type="region of interest" description="Disordered" evidence="1">
    <location>
        <begin position="414"/>
        <end position="434"/>
    </location>
</feature>
<keyword evidence="3" id="KW-1185">Reference proteome</keyword>
<organism evidence="2 3">
    <name type="scientific">Lignipirellula cremea</name>
    <dbReference type="NCBI Taxonomy" id="2528010"/>
    <lineage>
        <taxon>Bacteria</taxon>
        <taxon>Pseudomonadati</taxon>
        <taxon>Planctomycetota</taxon>
        <taxon>Planctomycetia</taxon>
        <taxon>Pirellulales</taxon>
        <taxon>Pirellulaceae</taxon>
        <taxon>Lignipirellula</taxon>
    </lineage>
</organism>
<dbReference type="Pfam" id="PF07394">
    <property type="entry name" value="DUF1501"/>
    <property type="match status" value="1"/>
</dbReference>
<dbReference type="KEGG" id="lcre:Pla8534_26730"/>
<protein>
    <recommendedName>
        <fullName evidence="4">DUF1501 domain-containing protein</fullName>
    </recommendedName>
</protein>
<reference evidence="2 3" key="1">
    <citation type="submission" date="2019-02" db="EMBL/GenBank/DDBJ databases">
        <title>Deep-cultivation of Planctomycetes and their phenomic and genomic characterization uncovers novel biology.</title>
        <authorList>
            <person name="Wiegand S."/>
            <person name="Jogler M."/>
            <person name="Boedeker C."/>
            <person name="Pinto D."/>
            <person name="Vollmers J."/>
            <person name="Rivas-Marin E."/>
            <person name="Kohn T."/>
            <person name="Peeters S.H."/>
            <person name="Heuer A."/>
            <person name="Rast P."/>
            <person name="Oberbeckmann S."/>
            <person name="Bunk B."/>
            <person name="Jeske O."/>
            <person name="Meyerdierks A."/>
            <person name="Storesund J.E."/>
            <person name="Kallscheuer N."/>
            <person name="Luecker S."/>
            <person name="Lage O.M."/>
            <person name="Pohl T."/>
            <person name="Merkel B.J."/>
            <person name="Hornburger P."/>
            <person name="Mueller R.-W."/>
            <person name="Bruemmer F."/>
            <person name="Labrenz M."/>
            <person name="Spormann A.M."/>
            <person name="Op den Camp H."/>
            <person name="Overmann J."/>
            <person name="Amann R."/>
            <person name="Jetten M.S.M."/>
            <person name="Mascher T."/>
            <person name="Medema M.H."/>
            <person name="Devos D.P."/>
            <person name="Kaster A.-K."/>
            <person name="Ovreas L."/>
            <person name="Rohde M."/>
            <person name="Galperin M.Y."/>
            <person name="Jogler C."/>
        </authorList>
    </citation>
    <scope>NUCLEOTIDE SEQUENCE [LARGE SCALE GENOMIC DNA]</scope>
    <source>
        <strain evidence="2 3">Pla85_3_4</strain>
    </source>
</reference>
<dbReference type="Proteomes" id="UP000317648">
    <property type="component" value="Chromosome"/>
</dbReference>
<dbReference type="InterPro" id="IPR017850">
    <property type="entry name" value="Alkaline_phosphatase_core_sf"/>
</dbReference>
<proteinExistence type="predicted"/>
<evidence type="ECO:0008006" key="4">
    <source>
        <dbReference type="Google" id="ProtNLM"/>
    </source>
</evidence>
<name>A0A518DSP8_9BACT</name>
<evidence type="ECO:0000313" key="3">
    <source>
        <dbReference type="Proteomes" id="UP000317648"/>
    </source>
</evidence>
<dbReference type="InterPro" id="IPR010869">
    <property type="entry name" value="DUF1501"/>
</dbReference>
<evidence type="ECO:0000313" key="2">
    <source>
        <dbReference type="EMBL" id="QDU94865.1"/>
    </source>
</evidence>
<dbReference type="AlphaFoldDB" id="A0A518DSP8"/>
<dbReference type="PANTHER" id="PTHR43737:SF1">
    <property type="entry name" value="DUF1501 DOMAIN-CONTAINING PROTEIN"/>
    <property type="match status" value="1"/>
</dbReference>
<gene>
    <name evidence="2" type="ORF">Pla8534_26730</name>
</gene>
<sequence length="434" mass="47718">MLGAGGLTLSQLLQFDERSAQAGRIPDRERSVIILWMRGGPSQHDQWDPKPDAPVEIRGEFAPISTSVPGIQISEMQPKCAAIMDKWSIVRSLHHRKEDGNVGHSNGDQICFTGYPAGPSSDVNVMPSVGSHVARQQQHMNPSMPAYVMVPRHVPGTGSAWFGPAYGAFETIADPAADGPFKVPNFEMATGLSPDRIRQRQQLLSSLNRSSLSDVQMAAADKFQDKALDIVTSGAARQAFDLDAEPRSVRERYGFMPAFDPGDPQRCGSPNWAQRMLLSRRLVEAGVRLVTVDLRWWDFHKEGFDSQRRGFLPRFDQAYTALIEDLEQHGLLEKTLVVAWGEIGRTPRINANAGRDHWPYVFSAAFAGGGVQGGRVVGSSDRQGGVPKDNPKLPHDVLATIYRHLGVDATQQYVDSSGRPHPVLPQGKAIDELF</sequence>
<dbReference type="EMBL" id="CP036433">
    <property type="protein sequence ID" value="QDU94865.1"/>
    <property type="molecule type" value="Genomic_DNA"/>
</dbReference>
<dbReference type="SUPFAM" id="SSF53649">
    <property type="entry name" value="Alkaline phosphatase-like"/>
    <property type="match status" value="1"/>
</dbReference>
<dbReference type="PANTHER" id="PTHR43737">
    <property type="entry name" value="BLL7424 PROTEIN"/>
    <property type="match status" value="1"/>
</dbReference>